<comment type="caution">
    <text evidence="2">The sequence shown here is derived from an EMBL/GenBank/DDBJ whole genome shotgun (WGS) entry which is preliminary data.</text>
</comment>
<dbReference type="VEuPathDB" id="FungiDB:I7I52_12042"/>
<gene>
    <name evidence="2" type="ORF">I7I52_12042</name>
</gene>
<accession>A0A8H8CSZ4</accession>
<sequence length="136" mass="16279">MPPGKKILGDGFGCVNIATCSISPKRKWGRESTKTLLFRFLTVIGHIVEDRKQTQYCSPFSFSFLSYFLSFFFLFFFFLKGHFVIWICRDFGQNKKPTTRKMDRWGLMGYHSRLLHIHHRSRLHNHQNLRRSHRDH</sequence>
<evidence type="ECO:0000313" key="3">
    <source>
        <dbReference type="Proteomes" id="UP000670092"/>
    </source>
</evidence>
<evidence type="ECO:0000313" key="2">
    <source>
        <dbReference type="EMBL" id="KAG5288529.1"/>
    </source>
</evidence>
<name>A0A8H8CSZ4_AJECA</name>
<dbReference type="Proteomes" id="UP000670092">
    <property type="component" value="Unassembled WGS sequence"/>
</dbReference>
<keyword evidence="1" id="KW-1133">Transmembrane helix</keyword>
<protein>
    <submittedName>
        <fullName evidence="2">Uncharacterized protein</fullName>
    </submittedName>
</protein>
<keyword evidence="1" id="KW-0472">Membrane</keyword>
<organism evidence="2 3">
    <name type="scientific">Ajellomyces capsulatus</name>
    <name type="common">Darling's disease fungus</name>
    <name type="synonym">Histoplasma capsulatum</name>
    <dbReference type="NCBI Taxonomy" id="5037"/>
    <lineage>
        <taxon>Eukaryota</taxon>
        <taxon>Fungi</taxon>
        <taxon>Dikarya</taxon>
        <taxon>Ascomycota</taxon>
        <taxon>Pezizomycotina</taxon>
        <taxon>Eurotiomycetes</taxon>
        <taxon>Eurotiomycetidae</taxon>
        <taxon>Onygenales</taxon>
        <taxon>Ajellomycetaceae</taxon>
        <taxon>Histoplasma</taxon>
    </lineage>
</organism>
<dbReference type="AlphaFoldDB" id="A0A8H8CSZ4"/>
<feature type="transmembrane region" description="Helical" evidence="1">
    <location>
        <begin position="64"/>
        <end position="88"/>
    </location>
</feature>
<proteinExistence type="predicted"/>
<keyword evidence="1" id="KW-0812">Transmembrane</keyword>
<reference evidence="2 3" key="1">
    <citation type="submission" date="2021-01" db="EMBL/GenBank/DDBJ databases">
        <title>Chromosome-level genome assembly of a human fungal pathogen reveals clustering of transcriptionally co-regulated genes.</title>
        <authorList>
            <person name="Voorhies M."/>
            <person name="Cohen S."/>
            <person name="Shea T.P."/>
            <person name="Petrus S."/>
            <person name="Munoz J.F."/>
            <person name="Poplawski S."/>
            <person name="Goldman W.E."/>
            <person name="Michael T."/>
            <person name="Cuomo C.A."/>
            <person name="Sil A."/>
            <person name="Beyhan S."/>
        </authorList>
    </citation>
    <scope>NUCLEOTIDE SEQUENCE [LARGE SCALE GENOMIC DNA]</scope>
    <source>
        <strain evidence="2 3">G184AR</strain>
    </source>
</reference>
<evidence type="ECO:0000256" key="1">
    <source>
        <dbReference type="SAM" id="Phobius"/>
    </source>
</evidence>
<dbReference type="EMBL" id="JAEVHI010000006">
    <property type="protein sequence ID" value="KAG5288529.1"/>
    <property type="molecule type" value="Genomic_DNA"/>
</dbReference>